<protein>
    <submittedName>
        <fullName evidence="1">Uncharacterized protein</fullName>
    </submittedName>
</protein>
<dbReference type="AlphaFoldDB" id="J0WKD4"/>
<sequence>MAEPAIAQAFAALRAATDDAARADAARLLADQVEAAAGEGVGVIDDALNKQLLDLLHAHPLAGLAAIDAL</sequence>
<reference evidence="2" key="1">
    <citation type="journal article" date="2012" name="Science">
        <title>The Paleozoic origin of enzymatic lignin decomposition reconstructed from 31 fungal genomes.</title>
        <authorList>
            <person name="Floudas D."/>
            <person name="Binder M."/>
            <person name="Riley R."/>
            <person name="Barry K."/>
            <person name="Blanchette R.A."/>
            <person name="Henrissat B."/>
            <person name="Martinez A.T."/>
            <person name="Otillar R."/>
            <person name="Spatafora J.W."/>
            <person name="Yadav J.S."/>
            <person name="Aerts A."/>
            <person name="Benoit I."/>
            <person name="Boyd A."/>
            <person name="Carlson A."/>
            <person name="Copeland A."/>
            <person name="Coutinho P.M."/>
            <person name="de Vries R.P."/>
            <person name="Ferreira P."/>
            <person name="Findley K."/>
            <person name="Foster B."/>
            <person name="Gaskell J."/>
            <person name="Glotzer D."/>
            <person name="Gorecki P."/>
            <person name="Heitman J."/>
            <person name="Hesse C."/>
            <person name="Hori C."/>
            <person name="Igarashi K."/>
            <person name="Jurgens J.A."/>
            <person name="Kallen N."/>
            <person name="Kersten P."/>
            <person name="Kohler A."/>
            <person name="Kuees U."/>
            <person name="Kumar T.K.A."/>
            <person name="Kuo A."/>
            <person name="LaButti K."/>
            <person name="Larrondo L.F."/>
            <person name="Lindquist E."/>
            <person name="Ling A."/>
            <person name="Lombard V."/>
            <person name="Lucas S."/>
            <person name="Lundell T."/>
            <person name="Martin R."/>
            <person name="McLaughlin D.J."/>
            <person name="Morgenstern I."/>
            <person name="Morin E."/>
            <person name="Murat C."/>
            <person name="Nagy L.G."/>
            <person name="Nolan M."/>
            <person name="Ohm R.A."/>
            <person name="Patyshakuliyeva A."/>
            <person name="Rokas A."/>
            <person name="Ruiz-Duenas F.J."/>
            <person name="Sabat G."/>
            <person name="Salamov A."/>
            <person name="Samejima M."/>
            <person name="Schmutz J."/>
            <person name="Slot J.C."/>
            <person name="St John F."/>
            <person name="Stenlid J."/>
            <person name="Sun H."/>
            <person name="Sun S."/>
            <person name="Syed K."/>
            <person name="Tsang A."/>
            <person name="Wiebenga A."/>
            <person name="Young D."/>
            <person name="Pisabarro A."/>
            <person name="Eastwood D.C."/>
            <person name="Martin F."/>
            <person name="Cullen D."/>
            <person name="Grigoriev I.V."/>
            <person name="Hibbett D.S."/>
        </authorList>
    </citation>
    <scope>NUCLEOTIDE SEQUENCE [LARGE SCALE GENOMIC DNA]</scope>
    <source>
        <strain evidence="2">TFB10046</strain>
    </source>
</reference>
<accession>J0WKD4</accession>
<evidence type="ECO:0000313" key="1">
    <source>
        <dbReference type="EMBL" id="EJD32220.1"/>
    </source>
</evidence>
<evidence type="ECO:0000313" key="2">
    <source>
        <dbReference type="Proteomes" id="UP000006514"/>
    </source>
</evidence>
<dbReference type="KEGG" id="adl:AURDEDRAFT_178746"/>
<dbReference type="OrthoDB" id="381190at2759"/>
<organism evidence="1 2">
    <name type="scientific">Auricularia subglabra (strain TFB-10046 / SS5)</name>
    <name type="common">White-rot fungus</name>
    <name type="synonym">Auricularia delicata (strain TFB10046)</name>
    <dbReference type="NCBI Taxonomy" id="717982"/>
    <lineage>
        <taxon>Eukaryota</taxon>
        <taxon>Fungi</taxon>
        <taxon>Dikarya</taxon>
        <taxon>Basidiomycota</taxon>
        <taxon>Agaricomycotina</taxon>
        <taxon>Agaricomycetes</taxon>
        <taxon>Auriculariales</taxon>
        <taxon>Auriculariaceae</taxon>
        <taxon>Auricularia</taxon>
    </lineage>
</organism>
<feature type="non-terminal residue" evidence="1">
    <location>
        <position position="70"/>
    </location>
</feature>
<keyword evidence="2" id="KW-1185">Reference proteome</keyword>
<proteinExistence type="predicted"/>
<dbReference type="InParanoid" id="J0WKD4"/>
<dbReference type="Proteomes" id="UP000006514">
    <property type="component" value="Unassembled WGS sequence"/>
</dbReference>
<gene>
    <name evidence="1" type="ORF">AURDEDRAFT_178746</name>
</gene>
<dbReference type="EMBL" id="JH689204">
    <property type="protein sequence ID" value="EJD32220.1"/>
    <property type="molecule type" value="Genomic_DNA"/>
</dbReference>
<name>J0WKD4_AURST</name>